<dbReference type="InterPro" id="IPR000742">
    <property type="entry name" value="EGF"/>
</dbReference>
<reference evidence="5" key="1">
    <citation type="submission" date="2025-08" db="UniProtKB">
        <authorList>
            <consortium name="RefSeq"/>
        </authorList>
    </citation>
    <scope>IDENTIFICATION</scope>
    <source>
        <tissue evidence="5">Gonads</tissue>
    </source>
</reference>
<feature type="domain" description="EGF-like" evidence="3">
    <location>
        <begin position="27"/>
        <end position="66"/>
    </location>
</feature>
<dbReference type="AlphaFoldDB" id="A0A1S3HWB8"/>
<keyword evidence="4" id="KW-1185">Reference proteome</keyword>
<dbReference type="GeneID" id="106158777"/>
<evidence type="ECO:0000256" key="2">
    <source>
        <dbReference type="SAM" id="SignalP"/>
    </source>
</evidence>
<feature type="chain" id="PRO_5010240927" evidence="2">
    <location>
        <begin position="29"/>
        <end position="163"/>
    </location>
</feature>
<evidence type="ECO:0000313" key="5">
    <source>
        <dbReference type="RefSeq" id="XP_013390330.1"/>
    </source>
</evidence>
<name>A0A1S3HWB8_LINAN</name>
<evidence type="ECO:0000256" key="1">
    <source>
        <dbReference type="PROSITE-ProRule" id="PRU00076"/>
    </source>
</evidence>
<proteinExistence type="predicted"/>
<dbReference type="PROSITE" id="PS50026">
    <property type="entry name" value="EGF_3"/>
    <property type="match status" value="1"/>
</dbReference>
<evidence type="ECO:0000259" key="3">
    <source>
        <dbReference type="PROSITE" id="PS50026"/>
    </source>
</evidence>
<keyword evidence="1" id="KW-0245">EGF-like domain</keyword>
<dbReference type="Proteomes" id="UP000085678">
    <property type="component" value="Unplaced"/>
</dbReference>
<feature type="signal peptide" evidence="2">
    <location>
        <begin position="1"/>
        <end position="28"/>
    </location>
</feature>
<evidence type="ECO:0000313" key="4">
    <source>
        <dbReference type="Proteomes" id="UP000085678"/>
    </source>
</evidence>
<gene>
    <name evidence="5" type="primary">LOC106158777</name>
</gene>
<protein>
    <submittedName>
        <fullName evidence="5">Delta-like protein 4</fullName>
    </submittedName>
</protein>
<organism evidence="4 5">
    <name type="scientific">Lingula anatina</name>
    <name type="common">Brachiopod</name>
    <name type="synonym">Lingula unguis</name>
    <dbReference type="NCBI Taxonomy" id="7574"/>
    <lineage>
        <taxon>Eukaryota</taxon>
        <taxon>Metazoa</taxon>
        <taxon>Spiralia</taxon>
        <taxon>Lophotrochozoa</taxon>
        <taxon>Brachiopoda</taxon>
        <taxon>Linguliformea</taxon>
        <taxon>Lingulata</taxon>
        <taxon>Lingulida</taxon>
        <taxon>Linguloidea</taxon>
        <taxon>Lingulidae</taxon>
        <taxon>Lingula</taxon>
    </lineage>
</organism>
<dbReference type="InParanoid" id="A0A1S3HWB8"/>
<keyword evidence="2" id="KW-0732">Signal</keyword>
<keyword evidence="1" id="KW-1015">Disulfide bond</keyword>
<feature type="disulfide bond" evidence="1">
    <location>
        <begin position="56"/>
        <end position="65"/>
    </location>
</feature>
<accession>A0A1S3HWB8</accession>
<comment type="caution">
    <text evidence="1">Lacks conserved residue(s) required for the propagation of feature annotation.</text>
</comment>
<dbReference type="SUPFAM" id="SSF57196">
    <property type="entry name" value="EGF/Laminin"/>
    <property type="match status" value="2"/>
</dbReference>
<dbReference type="KEGG" id="lak:106158777"/>
<dbReference type="PROSITE" id="PS00022">
    <property type="entry name" value="EGF_1"/>
    <property type="match status" value="2"/>
</dbReference>
<sequence>MMGLLFCPSLVLALIACVFLSQTHLSLTFGCESNSCYNGGFCDDKPDDQSGFHCICFDKHFGERCELRNCKWGYCFNGATCATNTTNSKQLCICPEGCNGKMCEIAQCGENAHCQYKPHKIPLPGKNDSCNALNHEGCVCNEGYSGDGINCTADGVFDYVFDH</sequence>
<dbReference type="RefSeq" id="XP_013390330.1">
    <property type="nucleotide sequence ID" value="XM_013534876.1"/>
</dbReference>
<dbReference type="Gene3D" id="2.10.25.10">
    <property type="entry name" value="Laminin"/>
    <property type="match status" value="1"/>
</dbReference>